<name>A0A410PXV6_9FIRM</name>
<evidence type="ECO:0000313" key="1">
    <source>
        <dbReference type="EMBL" id="QAT43812.1"/>
    </source>
</evidence>
<dbReference type="AlphaFoldDB" id="A0A410PXV6"/>
<dbReference type="RefSeq" id="WP_128746520.1">
    <property type="nucleotide sequence ID" value="NZ_CP035281.1"/>
</dbReference>
<dbReference type="KEGG" id="amij:EQM06_11590"/>
<proteinExistence type="predicted"/>
<dbReference type="Proteomes" id="UP000287601">
    <property type="component" value="Chromosome"/>
</dbReference>
<keyword evidence="2" id="KW-1185">Reference proteome</keyword>
<dbReference type="EMBL" id="CP035281">
    <property type="protein sequence ID" value="QAT43812.1"/>
    <property type="molecule type" value="Genomic_DNA"/>
</dbReference>
<reference evidence="1 2" key="1">
    <citation type="submission" date="2019-01" db="EMBL/GenBank/DDBJ databases">
        <title>Draft genomes of a novel of Aminipila strains.</title>
        <authorList>
            <person name="Ma S."/>
        </authorList>
    </citation>
    <scope>NUCLEOTIDE SEQUENCE [LARGE SCALE GENOMIC DNA]</scope>
    <source>
        <strain evidence="2">JN-39</strain>
    </source>
</reference>
<dbReference type="OrthoDB" id="2078434at2"/>
<sequence length="391" mass="45038">MERKFKVIKGGMDSPLENSKQFISAYITDTRLMGVTGLYIHWGIEGENLSSDFHQFFYFDAEEYGFETYKSIIGNDIEEIAIIESALLGGLGGQKVKIAEKEACYLVQEYTKTNSELSLSLPKGKEEYEFILQKEADLSPKEQHDLMKKMCDTIHSDYQLINYFLMRCFGRDYYAAQFLANSLLPVDIYSDYPISTLCKNTIDSCDKGEHSYLCESLIESNGNYHIVVSEITVDSLRISDFKKGSEFKVSAAEAAMMLSRPEFITVYELETDSDDFIDGSLAEITTNAMMTIHENGRLFLAFNKNNDHVDKAVFRLNEDVYGMFYISDFGQMIIASYNVRSIQSLEMDLRKSPLKNYLSMTAKYEFKEPILYEFIQSDFDDFEDFLEFIRE</sequence>
<evidence type="ECO:0000313" key="2">
    <source>
        <dbReference type="Proteomes" id="UP000287601"/>
    </source>
</evidence>
<protein>
    <submittedName>
        <fullName evidence="1">Uncharacterized protein</fullName>
    </submittedName>
</protein>
<organism evidence="1 2">
    <name type="scientific">Aminipila luticellarii</name>
    <dbReference type="NCBI Taxonomy" id="2507160"/>
    <lineage>
        <taxon>Bacteria</taxon>
        <taxon>Bacillati</taxon>
        <taxon>Bacillota</taxon>
        <taxon>Clostridia</taxon>
        <taxon>Peptostreptococcales</taxon>
        <taxon>Anaerovoracaceae</taxon>
        <taxon>Aminipila</taxon>
    </lineage>
</organism>
<gene>
    <name evidence="1" type="ORF">EQM06_11590</name>
</gene>
<accession>A0A410PXV6</accession>